<feature type="compositionally biased region" description="Basic and acidic residues" evidence="1">
    <location>
        <begin position="547"/>
        <end position="558"/>
    </location>
</feature>
<feature type="compositionally biased region" description="Basic and acidic residues" evidence="1">
    <location>
        <begin position="480"/>
        <end position="513"/>
    </location>
</feature>
<feature type="compositionally biased region" description="Polar residues" evidence="1">
    <location>
        <begin position="240"/>
        <end position="250"/>
    </location>
</feature>
<keyword evidence="3" id="KW-1185">Reference proteome</keyword>
<dbReference type="Proteomes" id="UP001356427">
    <property type="component" value="Unassembled WGS sequence"/>
</dbReference>
<feature type="region of interest" description="Disordered" evidence="1">
    <location>
        <begin position="287"/>
        <end position="424"/>
    </location>
</feature>
<evidence type="ECO:0000313" key="3">
    <source>
        <dbReference type="Proteomes" id="UP001356427"/>
    </source>
</evidence>
<feature type="region of interest" description="Disordered" evidence="1">
    <location>
        <begin position="1"/>
        <end position="189"/>
    </location>
</feature>
<feature type="compositionally biased region" description="Polar residues" evidence="1">
    <location>
        <begin position="394"/>
        <end position="406"/>
    </location>
</feature>
<accession>A0AAN8KR00</accession>
<feature type="compositionally biased region" description="Polar residues" evidence="1">
    <location>
        <begin position="1"/>
        <end position="10"/>
    </location>
</feature>
<feature type="region of interest" description="Disordered" evidence="1">
    <location>
        <begin position="478"/>
        <end position="517"/>
    </location>
</feature>
<feature type="compositionally biased region" description="Low complexity" evidence="1">
    <location>
        <begin position="180"/>
        <end position="189"/>
    </location>
</feature>
<comment type="caution">
    <text evidence="2">The sequence shown here is derived from an EMBL/GenBank/DDBJ whole genome shotgun (WGS) entry which is preliminary data.</text>
</comment>
<feature type="compositionally biased region" description="Polar residues" evidence="1">
    <location>
        <begin position="346"/>
        <end position="357"/>
    </location>
</feature>
<feature type="compositionally biased region" description="Basic and acidic residues" evidence="1">
    <location>
        <begin position="252"/>
        <end position="262"/>
    </location>
</feature>
<feature type="region of interest" description="Disordered" evidence="1">
    <location>
        <begin position="232"/>
        <end position="262"/>
    </location>
</feature>
<name>A0AAN8KR00_9TELE</name>
<feature type="compositionally biased region" description="Polar residues" evidence="1">
    <location>
        <begin position="363"/>
        <end position="381"/>
    </location>
</feature>
<protein>
    <submittedName>
        <fullName evidence="2">Uncharacterized protein</fullName>
    </submittedName>
</protein>
<dbReference type="EMBL" id="JAGTTL010000031">
    <property type="protein sequence ID" value="KAK6297167.1"/>
    <property type="molecule type" value="Genomic_DNA"/>
</dbReference>
<evidence type="ECO:0000313" key="2">
    <source>
        <dbReference type="EMBL" id="KAK6297167.1"/>
    </source>
</evidence>
<feature type="compositionally biased region" description="Basic and acidic residues" evidence="1">
    <location>
        <begin position="299"/>
        <end position="326"/>
    </location>
</feature>
<proteinExistence type="predicted"/>
<gene>
    <name evidence="2" type="ORF">J4Q44_G00317500</name>
</gene>
<feature type="region of interest" description="Disordered" evidence="1">
    <location>
        <begin position="530"/>
        <end position="586"/>
    </location>
</feature>
<organism evidence="2 3">
    <name type="scientific">Coregonus suidteri</name>
    <dbReference type="NCBI Taxonomy" id="861788"/>
    <lineage>
        <taxon>Eukaryota</taxon>
        <taxon>Metazoa</taxon>
        <taxon>Chordata</taxon>
        <taxon>Craniata</taxon>
        <taxon>Vertebrata</taxon>
        <taxon>Euteleostomi</taxon>
        <taxon>Actinopterygii</taxon>
        <taxon>Neopterygii</taxon>
        <taxon>Teleostei</taxon>
        <taxon>Protacanthopterygii</taxon>
        <taxon>Salmoniformes</taxon>
        <taxon>Salmonidae</taxon>
        <taxon>Coregoninae</taxon>
        <taxon>Coregonus</taxon>
    </lineage>
</organism>
<feature type="compositionally biased region" description="Basic and acidic residues" evidence="1">
    <location>
        <begin position="52"/>
        <end position="68"/>
    </location>
</feature>
<dbReference type="AlphaFoldDB" id="A0AAN8KR00"/>
<sequence>MIFLSASTQTPEEHSTGVLGRIGSWFSPWRGRGSPRSPSDYASLPLTGDQGPRPEGEGAQEDPVRGEEEQQEEGQNSQPAKWHLSRDFEETDARASTHRDRPLSAASSHSELEEEGEGGGPREEEEWWSASQGEEEGSSGASRNPAPERNASHLTCVFISAPEEGGAWEDSDRQEHTQAHTHTQAQPQAQVQAGKQLHVYLEETSVSQSGTYTYTKQEVLLTTTTRVKKSVQVVPRAKSSKSADLSAENTNTEERSEQRKDRTCLKAAIGVKGHSNYSALVGVSLKSHTETQRAISELSGEKESDTDKDTDTDTDIDIDRDTDTMGRKNSARRRSRKSSSEDRGGASSQENTPTKPQTAAEKSPTSSDNNTPTPGDATPSSSKDKHASVISPETGKQGSTTSSGVTMETRKGVEEAQEDQDTPVHAILAAGEGDMDIHMLKNTSQCRLERRTESAESKRLSIKVSHSEVKFFAKKVMVNPEKDTEDKDTDKGKVKPEVKKRPPDLKKVDEEPKTTQPIVRIADRISLFEGRATGVASPSKSNPRSADVIERPRTDVNKELGLPDQRAKLVERGNASSSSTPPVPEKLTTVQEWARNFAEAQNIGG</sequence>
<feature type="compositionally biased region" description="Basic and acidic residues" evidence="1">
    <location>
        <begin position="84"/>
        <end position="102"/>
    </location>
</feature>
<reference evidence="2 3" key="1">
    <citation type="submission" date="2021-04" db="EMBL/GenBank/DDBJ databases">
        <authorList>
            <person name="De Guttry C."/>
            <person name="Zahm M."/>
            <person name="Klopp C."/>
            <person name="Cabau C."/>
            <person name="Louis A."/>
            <person name="Berthelot C."/>
            <person name="Parey E."/>
            <person name="Roest Crollius H."/>
            <person name="Montfort J."/>
            <person name="Robinson-Rechavi M."/>
            <person name="Bucao C."/>
            <person name="Bouchez O."/>
            <person name="Gislard M."/>
            <person name="Lluch J."/>
            <person name="Milhes M."/>
            <person name="Lampietro C."/>
            <person name="Lopez Roques C."/>
            <person name="Donnadieu C."/>
            <person name="Braasch I."/>
            <person name="Desvignes T."/>
            <person name="Postlethwait J."/>
            <person name="Bobe J."/>
            <person name="Wedekind C."/>
            <person name="Guiguen Y."/>
        </authorList>
    </citation>
    <scope>NUCLEOTIDE SEQUENCE [LARGE SCALE GENOMIC DNA]</scope>
    <source>
        <strain evidence="2">Cs_M1</strain>
        <tissue evidence="2">Blood</tissue>
    </source>
</reference>
<feature type="compositionally biased region" description="Acidic residues" evidence="1">
    <location>
        <begin position="112"/>
        <end position="137"/>
    </location>
</feature>
<evidence type="ECO:0000256" key="1">
    <source>
        <dbReference type="SAM" id="MobiDB-lite"/>
    </source>
</evidence>